<dbReference type="SUPFAM" id="SSF52540">
    <property type="entry name" value="P-loop containing nucleoside triphosphate hydrolases"/>
    <property type="match status" value="1"/>
</dbReference>
<comment type="caution">
    <text evidence="3">The sequence shown here is derived from an EMBL/GenBank/DDBJ whole genome shotgun (WGS) entry which is preliminary data.</text>
</comment>
<dbReference type="Proteomes" id="UP001430584">
    <property type="component" value="Unassembled WGS sequence"/>
</dbReference>
<dbReference type="PANTHER" id="PTHR10039:SF15">
    <property type="entry name" value="NACHT DOMAIN-CONTAINING PROTEIN"/>
    <property type="match status" value="1"/>
</dbReference>
<dbReference type="GeneID" id="92008001"/>
<organism evidence="3 4">
    <name type="scientific">Diplodia seriata</name>
    <dbReference type="NCBI Taxonomy" id="420778"/>
    <lineage>
        <taxon>Eukaryota</taxon>
        <taxon>Fungi</taxon>
        <taxon>Dikarya</taxon>
        <taxon>Ascomycota</taxon>
        <taxon>Pezizomycotina</taxon>
        <taxon>Dothideomycetes</taxon>
        <taxon>Dothideomycetes incertae sedis</taxon>
        <taxon>Botryosphaeriales</taxon>
        <taxon>Botryosphaeriaceae</taxon>
        <taxon>Diplodia</taxon>
    </lineage>
</organism>
<dbReference type="EMBL" id="JAJVCZ030000004">
    <property type="protein sequence ID" value="KAL0260232.1"/>
    <property type="molecule type" value="Genomic_DNA"/>
</dbReference>
<feature type="domain" description="Nephrocystin 3-like N-terminal" evidence="2">
    <location>
        <begin position="210"/>
        <end position="376"/>
    </location>
</feature>
<evidence type="ECO:0000313" key="3">
    <source>
        <dbReference type="EMBL" id="KAL0260232.1"/>
    </source>
</evidence>
<evidence type="ECO:0000256" key="1">
    <source>
        <dbReference type="ARBA" id="ARBA00022737"/>
    </source>
</evidence>
<dbReference type="Pfam" id="PF24883">
    <property type="entry name" value="NPHP3_N"/>
    <property type="match status" value="1"/>
</dbReference>
<dbReference type="Gene3D" id="3.40.50.300">
    <property type="entry name" value="P-loop containing nucleotide triphosphate hydrolases"/>
    <property type="match status" value="1"/>
</dbReference>
<reference evidence="3 4" key="1">
    <citation type="submission" date="2024-02" db="EMBL/GenBank/DDBJ databases">
        <title>De novo assembly and annotation of 12 fungi associated with fruit tree decline syndrome in Ontario, Canada.</title>
        <authorList>
            <person name="Sulman M."/>
            <person name="Ellouze W."/>
            <person name="Ilyukhin E."/>
        </authorList>
    </citation>
    <scope>NUCLEOTIDE SEQUENCE [LARGE SCALE GENOMIC DNA]</scope>
    <source>
        <strain evidence="3 4">FDS-637</strain>
    </source>
</reference>
<keyword evidence="1" id="KW-0677">Repeat</keyword>
<dbReference type="PANTHER" id="PTHR10039">
    <property type="entry name" value="AMELOGENIN"/>
    <property type="match status" value="1"/>
</dbReference>
<dbReference type="RefSeq" id="XP_066633261.1">
    <property type="nucleotide sequence ID" value="XM_066775380.1"/>
</dbReference>
<evidence type="ECO:0000259" key="2">
    <source>
        <dbReference type="Pfam" id="PF24883"/>
    </source>
</evidence>
<proteinExistence type="predicted"/>
<dbReference type="InterPro" id="IPR027417">
    <property type="entry name" value="P-loop_NTPase"/>
</dbReference>
<protein>
    <recommendedName>
        <fullName evidence="2">Nephrocystin 3-like N-terminal domain-containing protein</fullName>
    </recommendedName>
</protein>
<name>A0ABR3CHW4_9PEZI</name>
<sequence>MADPLSVASGIAGLLNITGLMFSRIYKFAKAAKGAESSIQTLANEIRTLAGLLQSLSLVAIELETGPVDSAFQLHHVISCQQVLFKIERSTREADPADAGDNKVRSFMKKLKWPFTSAETMELIAEITRHQRLITVALSADSITHLQQLLSGQDDLRKGINDIQDKLDRQRELATRITMGEERRKVLAFFGAVDPSTNHETSKGLRHRQTSLWILSNENYLAWASTSGSRLWLSGIPGAGKTVLASVLIDEMMRQSTPEKAIAYFYCDYKDEQRQQLPNILGAIACQLARQDESQRNFALLQDYYTACHPPDKPPSAPKASILVGLIQDMRNSFDEVSIVVDALDECGNNRTEVMESLAGLNDGTLSNIRTAFFSRDELDIRIILEDSMHIPIAAHSEDLKIFVAEEIEARIRKKKLRIKNPALKNEIMERLIHGADGM</sequence>
<dbReference type="InterPro" id="IPR056884">
    <property type="entry name" value="NPHP3-like_N"/>
</dbReference>
<gene>
    <name evidence="3" type="ORF">SLS55_003916</name>
</gene>
<accession>A0ABR3CHW4</accession>
<evidence type="ECO:0000313" key="4">
    <source>
        <dbReference type="Proteomes" id="UP001430584"/>
    </source>
</evidence>
<keyword evidence="4" id="KW-1185">Reference proteome</keyword>